<reference evidence="5" key="1">
    <citation type="journal article" date="2020" name="mSystems">
        <title>Genome- and Community-Level Interaction Insights into Carbon Utilization and Element Cycling Functions of Hydrothermarchaeota in Hydrothermal Sediment.</title>
        <authorList>
            <person name="Zhou Z."/>
            <person name="Liu Y."/>
            <person name="Xu W."/>
            <person name="Pan J."/>
            <person name="Luo Z.H."/>
            <person name="Li M."/>
        </authorList>
    </citation>
    <scope>NUCLEOTIDE SEQUENCE [LARGE SCALE GENOMIC DNA]</scope>
    <source>
        <strain evidence="5">HyVt-533</strain>
    </source>
</reference>
<dbReference type="SUPFAM" id="SSF46548">
    <property type="entry name" value="alpha-helical ferredoxin"/>
    <property type="match status" value="1"/>
</dbReference>
<keyword evidence="2" id="KW-0408">Iron</keyword>
<dbReference type="Proteomes" id="UP000886101">
    <property type="component" value="Unassembled WGS sequence"/>
</dbReference>
<gene>
    <name evidence="5" type="ORF">ENJ96_02390</name>
</gene>
<dbReference type="GO" id="GO:0046872">
    <property type="term" value="F:metal ion binding"/>
    <property type="evidence" value="ECO:0007669"/>
    <property type="project" value="UniProtKB-KW"/>
</dbReference>
<evidence type="ECO:0000313" key="5">
    <source>
        <dbReference type="EMBL" id="HHI96681.1"/>
    </source>
</evidence>
<dbReference type="PANTHER" id="PTHR43255:SF2">
    <property type="entry name" value="HETERODISULFIDE REDUCTASE RELATED PROTEIN"/>
    <property type="match status" value="1"/>
</dbReference>
<dbReference type="Gene3D" id="1.10.1060.10">
    <property type="entry name" value="Alpha-helical ferredoxin"/>
    <property type="match status" value="1"/>
</dbReference>
<name>A0A7V5NYZ6_9BACT</name>
<dbReference type="PROSITE" id="PS00198">
    <property type="entry name" value="4FE4S_FER_1"/>
    <property type="match status" value="2"/>
</dbReference>
<dbReference type="InterPro" id="IPR051460">
    <property type="entry name" value="HdrC_iron-sulfur_subunit"/>
</dbReference>
<dbReference type="InterPro" id="IPR017900">
    <property type="entry name" value="4Fe4S_Fe_S_CS"/>
</dbReference>
<evidence type="ECO:0000256" key="1">
    <source>
        <dbReference type="ARBA" id="ARBA00022723"/>
    </source>
</evidence>
<dbReference type="PROSITE" id="PS51379">
    <property type="entry name" value="4FE4S_FER_2"/>
    <property type="match status" value="1"/>
</dbReference>
<comment type="caution">
    <text evidence="5">The sequence shown here is derived from an EMBL/GenBank/DDBJ whole genome shotgun (WGS) entry which is preliminary data.</text>
</comment>
<dbReference type="InterPro" id="IPR009051">
    <property type="entry name" value="Helical_ferredxn"/>
</dbReference>
<dbReference type="GO" id="GO:0005886">
    <property type="term" value="C:plasma membrane"/>
    <property type="evidence" value="ECO:0007669"/>
    <property type="project" value="TreeGrafter"/>
</dbReference>
<dbReference type="GO" id="GO:0051536">
    <property type="term" value="F:iron-sulfur cluster binding"/>
    <property type="evidence" value="ECO:0007669"/>
    <property type="project" value="UniProtKB-KW"/>
</dbReference>
<evidence type="ECO:0000256" key="3">
    <source>
        <dbReference type="ARBA" id="ARBA00023014"/>
    </source>
</evidence>
<dbReference type="Pfam" id="PF13237">
    <property type="entry name" value="Fer4_10"/>
    <property type="match status" value="1"/>
</dbReference>
<dbReference type="InterPro" id="IPR017896">
    <property type="entry name" value="4Fe4S_Fe-S-bd"/>
</dbReference>
<sequence length="101" mass="11626">MIRVDERLLESLAKDKDFNAQACFNCGTCSALCPMGLGLLPRELFRYVLLGARDRLRELSDVIFSCLLCRLCEANCPRGVRITHNIRTLRSYLVKDEYRIL</sequence>
<organism evidence="5">
    <name type="scientific">Thermodesulfatator atlanticus</name>
    <dbReference type="NCBI Taxonomy" id="501497"/>
    <lineage>
        <taxon>Bacteria</taxon>
        <taxon>Pseudomonadati</taxon>
        <taxon>Thermodesulfobacteriota</taxon>
        <taxon>Thermodesulfobacteria</taxon>
        <taxon>Thermodesulfobacteriales</taxon>
        <taxon>Thermodesulfatatoraceae</taxon>
        <taxon>Thermodesulfatator</taxon>
    </lineage>
</organism>
<dbReference type="EMBL" id="DROK01000067">
    <property type="protein sequence ID" value="HHI96681.1"/>
    <property type="molecule type" value="Genomic_DNA"/>
</dbReference>
<evidence type="ECO:0000256" key="2">
    <source>
        <dbReference type="ARBA" id="ARBA00023004"/>
    </source>
</evidence>
<feature type="domain" description="4Fe-4S ferredoxin-type" evidence="4">
    <location>
        <begin position="14"/>
        <end position="43"/>
    </location>
</feature>
<dbReference type="PANTHER" id="PTHR43255">
    <property type="entry name" value="IRON-SULFUR-BINDING OXIDOREDUCTASE FADF-RELATED-RELATED"/>
    <property type="match status" value="1"/>
</dbReference>
<proteinExistence type="predicted"/>
<protein>
    <submittedName>
        <fullName evidence="5">4Fe-4S dicluster domain-containing protein</fullName>
    </submittedName>
</protein>
<keyword evidence="3" id="KW-0411">Iron-sulfur</keyword>
<keyword evidence="1" id="KW-0479">Metal-binding</keyword>
<accession>A0A7V5NYZ6</accession>
<evidence type="ECO:0000259" key="4">
    <source>
        <dbReference type="PROSITE" id="PS51379"/>
    </source>
</evidence>
<dbReference type="AlphaFoldDB" id="A0A7V5NYZ6"/>